<evidence type="ECO:0000256" key="3">
    <source>
        <dbReference type="ARBA" id="ARBA00022676"/>
    </source>
</evidence>
<dbReference type="GO" id="GO:0008373">
    <property type="term" value="F:sialyltransferase activity"/>
    <property type="evidence" value="ECO:0007669"/>
    <property type="project" value="InterPro"/>
</dbReference>
<accession>A0A7M7PIT1</accession>
<dbReference type="GeneID" id="100144872"/>
<protein>
    <submittedName>
        <fullName evidence="13">Uncharacterized protein</fullName>
    </submittedName>
</protein>
<sequence>MRLPFFSGFLTTRKLVILLAWYAIVMVIAIFTFSHTRWKEESNLLRVYNSLFFVPSDVPLVRDSLPTRLPENIYRRNVTNRWENSSVWLPFDPDTGEFRYRYASRTHPQRTSRLDALKESLLRRTGNSSSLSTLVLIRNISNGRLLSETLNEDLWRENGKSRTRNESLAGVLQELVGDEVGDLLGEDKYNSYNSSMLLAAIERNMQKIRQETEISLKHLSHLTGILNGSMAGNGSSKEGDLSEKFKDRVQDDDDVLPGSLRIGVNQDRYAYEGRTKQGTGSAKGALSAKQSDRPSLLSVLIGKDLLEDNNKPKPAARASIIRELTKDASVNSTASSNSTSTPLSTETPEVDGYYRIDTRRKLRLQCSSCAVISSSGQLLNSSAGAQIDTYPCVLRMNSAPTSSYEKDVGSKTTVRVMGHVNLLKVNQSNTEQMEIFINKTTRTEMLVIPWLYTTRINKRRDKHYNIAKNFSKVYPDTEFYVLSSGKMISAESIFQRETGITRKDAKTWLSTGWMTLLFALDVCQKVDVFGLVPENYCRVHPNDTTPYHYYDTEFKSQCTYYKESEEHLTFGHLFVTEKAIFARWAMKFNINFLYPTWNLTISNSSGPLDTPFIKLFHEAQHNKTKQKTHRHRSFLGARIRPRKPPVIGPKTKEEAEKEKYQKLTHAIMFIVAIFLSLVVFLLLFLLQHMMLEGEEEDDADGRDRQWVSNMERATFSRYRHNLSY</sequence>
<evidence type="ECO:0000256" key="8">
    <source>
        <dbReference type="ARBA" id="ARBA00023034"/>
    </source>
</evidence>
<organism evidence="13 14">
    <name type="scientific">Strongylocentrotus purpuratus</name>
    <name type="common">Purple sea urchin</name>
    <dbReference type="NCBI Taxonomy" id="7668"/>
    <lineage>
        <taxon>Eukaryota</taxon>
        <taxon>Metazoa</taxon>
        <taxon>Echinodermata</taxon>
        <taxon>Eleutherozoa</taxon>
        <taxon>Echinozoa</taxon>
        <taxon>Echinoidea</taxon>
        <taxon>Euechinoidea</taxon>
        <taxon>Echinacea</taxon>
        <taxon>Camarodonta</taxon>
        <taxon>Echinidea</taxon>
        <taxon>Strongylocentrotidae</taxon>
        <taxon>Strongylocentrotus</taxon>
    </lineage>
</organism>
<evidence type="ECO:0000256" key="12">
    <source>
        <dbReference type="SAM" id="Phobius"/>
    </source>
</evidence>
<evidence type="ECO:0000256" key="5">
    <source>
        <dbReference type="ARBA" id="ARBA00022692"/>
    </source>
</evidence>
<evidence type="ECO:0000313" key="14">
    <source>
        <dbReference type="Proteomes" id="UP000007110"/>
    </source>
</evidence>
<keyword evidence="6" id="KW-0735">Signal-anchor</keyword>
<proteinExistence type="inferred from homology"/>
<evidence type="ECO:0000256" key="7">
    <source>
        <dbReference type="ARBA" id="ARBA00022989"/>
    </source>
</evidence>
<feature type="region of interest" description="Disordered" evidence="11">
    <location>
        <begin position="327"/>
        <end position="348"/>
    </location>
</feature>
<dbReference type="OrthoDB" id="10264956at2759"/>
<dbReference type="OMA" id="WVSNMER"/>
<feature type="transmembrane region" description="Helical" evidence="12">
    <location>
        <begin position="15"/>
        <end position="33"/>
    </location>
</feature>
<evidence type="ECO:0000256" key="1">
    <source>
        <dbReference type="ARBA" id="ARBA00004323"/>
    </source>
</evidence>
<keyword evidence="5 12" id="KW-0812">Transmembrane</keyword>
<dbReference type="GO" id="GO:0000139">
    <property type="term" value="C:Golgi membrane"/>
    <property type="evidence" value="ECO:0007669"/>
    <property type="project" value="UniProtKB-SubCell"/>
</dbReference>
<evidence type="ECO:0000256" key="4">
    <source>
        <dbReference type="ARBA" id="ARBA00022679"/>
    </source>
</evidence>
<dbReference type="Proteomes" id="UP000007110">
    <property type="component" value="Unassembled WGS sequence"/>
</dbReference>
<dbReference type="PANTHER" id="PTHR23136">
    <property type="entry name" value="TAX1-BINDING PROTEIN 3-RELATED"/>
    <property type="match status" value="1"/>
</dbReference>
<evidence type="ECO:0000256" key="10">
    <source>
        <dbReference type="ARBA" id="ARBA00023180"/>
    </source>
</evidence>
<evidence type="ECO:0000256" key="2">
    <source>
        <dbReference type="ARBA" id="ARBA00006003"/>
    </source>
</evidence>
<feature type="transmembrane region" description="Helical" evidence="12">
    <location>
        <begin position="666"/>
        <end position="686"/>
    </location>
</feature>
<keyword evidence="4" id="KW-0808">Transferase</keyword>
<keyword evidence="9 12" id="KW-0472">Membrane</keyword>
<dbReference type="InParanoid" id="A0A7M7PIT1"/>
<dbReference type="PANTHER" id="PTHR23136:SF12">
    <property type="entry name" value="ALPHA-2,6-SIALYLTRANSFERASE"/>
    <property type="match status" value="1"/>
</dbReference>
<keyword evidence="10" id="KW-0325">Glycoprotein</keyword>
<keyword evidence="3" id="KW-0328">Glycosyltransferase</keyword>
<reference evidence="13" key="2">
    <citation type="submission" date="2021-01" db="UniProtKB">
        <authorList>
            <consortium name="EnsemblMetazoa"/>
        </authorList>
    </citation>
    <scope>IDENTIFICATION</scope>
</reference>
<evidence type="ECO:0000256" key="9">
    <source>
        <dbReference type="ARBA" id="ARBA00023136"/>
    </source>
</evidence>
<evidence type="ECO:0000256" key="11">
    <source>
        <dbReference type="SAM" id="MobiDB-lite"/>
    </source>
</evidence>
<name>A0A7M7PIT1_STRPU</name>
<keyword evidence="7 12" id="KW-1133">Transmembrane helix</keyword>
<dbReference type="AlphaFoldDB" id="A0A7M7PIT1"/>
<dbReference type="CDD" id="cd23965">
    <property type="entry name" value="GT29_ST6GALNAC3_4_5_6"/>
    <property type="match status" value="1"/>
</dbReference>
<dbReference type="InterPro" id="IPR001675">
    <property type="entry name" value="Glyco_trans_29"/>
</dbReference>
<evidence type="ECO:0000256" key="6">
    <source>
        <dbReference type="ARBA" id="ARBA00022968"/>
    </source>
</evidence>
<feature type="compositionally biased region" description="Low complexity" evidence="11">
    <location>
        <begin position="328"/>
        <end position="347"/>
    </location>
</feature>
<dbReference type="InterPro" id="IPR038578">
    <property type="entry name" value="GT29-like_sf"/>
</dbReference>
<dbReference type="EnsemblMetazoa" id="XM_030995983">
    <property type="protein sequence ID" value="XP_030851843"/>
    <property type="gene ID" value="LOC100144872"/>
</dbReference>
<dbReference type="Pfam" id="PF00777">
    <property type="entry name" value="Glyco_transf_29"/>
    <property type="match status" value="1"/>
</dbReference>
<comment type="similarity">
    <text evidence="2">Belongs to the glycosyltransferase 29 family.</text>
</comment>
<comment type="subcellular location">
    <subcellularLocation>
        <location evidence="1">Golgi apparatus membrane</location>
        <topology evidence="1">Single-pass type II membrane protein</topology>
    </subcellularLocation>
</comment>
<dbReference type="RefSeq" id="XP_030851843.1">
    <property type="nucleotide sequence ID" value="XM_030995983.1"/>
</dbReference>
<keyword evidence="14" id="KW-1185">Reference proteome</keyword>
<keyword evidence="8" id="KW-0333">Golgi apparatus</keyword>
<reference evidence="14" key="1">
    <citation type="submission" date="2015-02" db="EMBL/GenBank/DDBJ databases">
        <title>Genome sequencing for Strongylocentrotus purpuratus.</title>
        <authorList>
            <person name="Murali S."/>
            <person name="Liu Y."/>
            <person name="Vee V."/>
            <person name="English A."/>
            <person name="Wang M."/>
            <person name="Skinner E."/>
            <person name="Han Y."/>
            <person name="Muzny D.M."/>
            <person name="Worley K.C."/>
            <person name="Gibbs R.A."/>
        </authorList>
    </citation>
    <scope>NUCLEOTIDE SEQUENCE</scope>
</reference>
<evidence type="ECO:0000313" key="13">
    <source>
        <dbReference type="EnsemblMetazoa" id="XP_030851843"/>
    </source>
</evidence>
<dbReference type="Gene3D" id="3.90.1480.20">
    <property type="entry name" value="Glycosyl transferase family 29"/>
    <property type="match status" value="1"/>
</dbReference>